<dbReference type="EMBL" id="CAJVPJ010005239">
    <property type="protein sequence ID" value="CAG8659848.1"/>
    <property type="molecule type" value="Genomic_DNA"/>
</dbReference>
<proteinExistence type="predicted"/>
<feature type="non-terminal residue" evidence="1">
    <location>
        <position position="1"/>
    </location>
</feature>
<name>A0A9N9E090_9GLOM</name>
<keyword evidence="2" id="KW-1185">Reference proteome</keyword>
<organism evidence="1 2">
    <name type="scientific">Paraglomus occultum</name>
    <dbReference type="NCBI Taxonomy" id="144539"/>
    <lineage>
        <taxon>Eukaryota</taxon>
        <taxon>Fungi</taxon>
        <taxon>Fungi incertae sedis</taxon>
        <taxon>Mucoromycota</taxon>
        <taxon>Glomeromycotina</taxon>
        <taxon>Glomeromycetes</taxon>
        <taxon>Paraglomerales</taxon>
        <taxon>Paraglomeraceae</taxon>
        <taxon>Paraglomus</taxon>
    </lineage>
</organism>
<evidence type="ECO:0000313" key="2">
    <source>
        <dbReference type="Proteomes" id="UP000789572"/>
    </source>
</evidence>
<gene>
    <name evidence="1" type="ORF">POCULU_LOCUS10401</name>
</gene>
<dbReference type="Proteomes" id="UP000789572">
    <property type="component" value="Unassembled WGS sequence"/>
</dbReference>
<evidence type="ECO:0000313" key="1">
    <source>
        <dbReference type="EMBL" id="CAG8659848.1"/>
    </source>
</evidence>
<reference evidence="1" key="1">
    <citation type="submission" date="2021-06" db="EMBL/GenBank/DDBJ databases">
        <authorList>
            <person name="Kallberg Y."/>
            <person name="Tangrot J."/>
            <person name="Rosling A."/>
        </authorList>
    </citation>
    <scope>NUCLEOTIDE SEQUENCE</scope>
    <source>
        <strain evidence="1">IA702</strain>
    </source>
</reference>
<sequence>KVLIEAPPSKILSKKVLAHIEKRFTTSASDYSQLIRFINCALHLKRQSLLSSKDISDNFIFIVIVMTYESYN</sequence>
<comment type="caution">
    <text evidence="1">The sequence shown here is derived from an EMBL/GenBank/DDBJ whole genome shotgun (WGS) entry which is preliminary data.</text>
</comment>
<accession>A0A9N9E090</accession>
<dbReference type="AlphaFoldDB" id="A0A9N9E090"/>
<protein>
    <submittedName>
        <fullName evidence="1">157_t:CDS:1</fullName>
    </submittedName>
</protein>